<dbReference type="OrthoDB" id="9770826at2"/>
<gene>
    <name evidence="2" type="ORF">CMV30_01035</name>
</gene>
<sequence>MKMTTTMKTLVEAMRRTWVWALVVVGGLGDARTGEAETETRAVPLVTAEGFAVPQAGYRFQFPRDHGAHPEFKLEWWYITGHLFAEDGRRFGYQATFFRSAAPEKNGQLYLAHMALLDAKTGKFYHQERLNREGWDAGAATETLDVRNGPWSLRMTDAGTERMELSGGVRAEVGFALTLTPVKPLVIFGENGVSRKGAEPTAASYYLTFSRLKVEGTLTVGTETFRVSGESWMDHEVSSSQLGAGQVGWDWVSVQLNDGREIMFYRLRLKDGSSDPASTLTWIAADGALTKSDFTWEVLETWTSAETGGVYPVRVRLTTTDPASGRRVALTLEPQARAQELTGSLGGIPYWEGACRVLGEDGKEVGRAFMELTGYAKALKLQ</sequence>
<dbReference type="Pfam" id="PF07143">
    <property type="entry name" value="CrtC"/>
    <property type="match status" value="1"/>
</dbReference>
<proteinExistence type="predicted"/>
<dbReference type="RefSeq" id="WP_096054299.1">
    <property type="nucleotide sequence ID" value="NZ_CP023344.1"/>
</dbReference>
<dbReference type="PANTHER" id="PTHR38591:SF1">
    <property type="entry name" value="BLL1000 PROTEIN"/>
    <property type="match status" value="1"/>
</dbReference>
<feature type="domain" description="AttH" evidence="1">
    <location>
        <begin position="75"/>
        <end position="239"/>
    </location>
</feature>
<dbReference type="InterPro" id="IPR010791">
    <property type="entry name" value="AttH_dom"/>
</dbReference>
<dbReference type="Pfam" id="PF17186">
    <property type="entry name" value="Lipocalin_9"/>
    <property type="match status" value="1"/>
</dbReference>
<accession>A0A290Q2C1</accession>
<dbReference type="Gene3D" id="2.40.370.10">
    <property type="entry name" value="AttH-like domain"/>
    <property type="match status" value="2"/>
</dbReference>
<dbReference type="AlphaFoldDB" id="A0A290Q2C1"/>
<dbReference type="InterPro" id="IPR023374">
    <property type="entry name" value="AttH-like_dom_sf"/>
</dbReference>
<dbReference type="EMBL" id="CP023344">
    <property type="protein sequence ID" value="ATC62664.1"/>
    <property type="molecule type" value="Genomic_DNA"/>
</dbReference>
<evidence type="ECO:0000313" key="2">
    <source>
        <dbReference type="EMBL" id="ATC62664.1"/>
    </source>
</evidence>
<dbReference type="SUPFAM" id="SSF159245">
    <property type="entry name" value="AttH-like"/>
    <property type="match status" value="1"/>
</dbReference>
<dbReference type="PANTHER" id="PTHR38591">
    <property type="entry name" value="HYDROLASE"/>
    <property type="match status" value="1"/>
</dbReference>
<dbReference type="KEGG" id="vbh:CMV30_01035"/>
<protein>
    <submittedName>
        <fullName evidence="2">Carotenoid 1,2-hydratase</fullName>
    </submittedName>
</protein>
<evidence type="ECO:0000313" key="3">
    <source>
        <dbReference type="Proteomes" id="UP000217265"/>
    </source>
</evidence>
<evidence type="ECO:0000259" key="1">
    <source>
        <dbReference type="Pfam" id="PF07143"/>
    </source>
</evidence>
<keyword evidence="3" id="KW-1185">Reference proteome</keyword>
<reference evidence="2 3" key="1">
    <citation type="submission" date="2017-09" db="EMBL/GenBank/DDBJ databases">
        <title>Complete genome sequence of Verrucomicrobial strain HZ-65, isolated from freshwater.</title>
        <authorList>
            <person name="Choi A."/>
        </authorList>
    </citation>
    <scope>NUCLEOTIDE SEQUENCE [LARGE SCALE GENOMIC DNA]</scope>
    <source>
        <strain evidence="2 3">HZ-65</strain>
    </source>
</reference>
<dbReference type="Proteomes" id="UP000217265">
    <property type="component" value="Chromosome"/>
</dbReference>
<organism evidence="2 3">
    <name type="scientific">Nibricoccus aquaticus</name>
    <dbReference type="NCBI Taxonomy" id="2576891"/>
    <lineage>
        <taxon>Bacteria</taxon>
        <taxon>Pseudomonadati</taxon>
        <taxon>Verrucomicrobiota</taxon>
        <taxon>Opitutia</taxon>
        <taxon>Opitutales</taxon>
        <taxon>Opitutaceae</taxon>
        <taxon>Nibricoccus</taxon>
    </lineage>
</organism>
<name>A0A290Q2C1_9BACT</name>